<feature type="domain" description="Glyoxalase-related protein" evidence="1">
    <location>
        <begin position="8"/>
        <end position="144"/>
    </location>
</feature>
<dbReference type="Pfam" id="PF20066">
    <property type="entry name" value="Glyoxalase_8"/>
    <property type="match status" value="1"/>
</dbReference>
<sequence>MTTQNHPTAVPSADVLKSQAKRLRADLAAQGTAMSHAATLEMVAHQWGARDWNTLSAQAAAPAQGWTPGDRVQGRYLGHPFTGVVKAARLSGSGMWSLTLRFDTAIDVVTSPLFSNMRRQINAVVDAQGVSPRKTSDGQPHLVLT</sequence>
<dbReference type="Proteomes" id="UP000183076">
    <property type="component" value="Unassembled WGS sequence"/>
</dbReference>
<dbReference type="InterPro" id="IPR045517">
    <property type="entry name" value="Glyoxalase_8"/>
</dbReference>
<dbReference type="EMBL" id="FNNB01000002">
    <property type="protein sequence ID" value="SDW59133.1"/>
    <property type="molecule type" value="Genomic_DNA"/>
</dbReference>
<dbReference type="STRING" id="60137.SAMN04488041_102607"/>
<name>A0A1H2USN5_9RHOB</name>
<gene>
    <name evidence="2" type="ORF">SAMN04488041_102607</name>
</gene>
<evidence type="ECO:0000313" key="3">
    <source>
        <dbReference type="Proteomes" id="UP000183076"/>
    </source>
</evidence>
<protein>
    <recommendedName>
        <fullName evidence="1">Glyoxalase-related protein domain-containing protein</fullName>
    </recommendedName>
</protein>
<dbReference type="AlphaFoldDB" id="A0A1H2USN5"/>
<evidence type="ECO:0000313" key="2">
    <source>
        <dbReference type="EMBL" id="SDW59133.1"/>
    </source>
</evidence>
<organism evidence="2 3">
    <name type="scientific">Sulfitobacter pontiacus</name>
    <dbReference type="NCBI Taxonomy" id="60137"/>
    <lineage>
        <taxon>Bacteria</taxon>
        <taxon>Pseudomonadati</taxon>
        <taxon>Pseudomonadota</taxon>
        <taxon>Alphaproteobacteria</taxon>
        <taxon>Rhodobacterales</taxon>
        <taxon>Roseobacteraceae</taxon>
        <taxon>Sulfitobacter</taxon>
    </lineage>
</organism>
<dbReference type="RefSeq" id="WP_244268859.1">
    <property type="nucleotide sequence ID" value="NZ_CP160849.1"/>
</dbReference>
<proteinExistence type="predicted"/>
<dbReference type="GeneID" id="94021674"/>
<evidence type="ECO:0000259" key="1">
    <source>
        <dbReference type="Pfam" id="PF20066"/>
    </source>
</evidence>
<reference evidence="3" key="1">
    <citation type="submission" date="2016-10" db="EMBL/GenBank/DDBJ databases">
        <authorList>
            <person name="Varghese N."/>
            <person name="Submissions S."/>
        </authorList>
    </citation>
    <scope>NUCLEOTIDE SEQUENCE [LARGE SCALE GENOMIC DNA]</scope>
    <source>
        <strain evidence="3">DSM 10014</strain>
    </source>
</reference>
<accession>A0A1H2USN5</accession>